<dbReference type="InterPro" id="IPR023365">
    <property type="entry name" value="Sortase_dom-sf"/>
</dbReference>
<keyword evidence="6" id="KW-1185">Reference proteome</keyword>
<organism evidence="5 6">
    <name type="scientific">Corynebacterium lizhenjunii</name>
    <dbReference type="NCBI Taxonomy" id="2709394"/>
    <lineage>
        <taxon>Bacteria</taxon>
        <taxon>Bacillati</taxon>
        <taxon>Actinomycetota</taxon>
        <taxon>Actinomycetes</taxon>
        <taxon>Mycobacteriales</taxon>
        <taxon>Corynebacteriaceae</taxon>
        <taxon>Corynebacterium</taxon>
    </lineage>
</organism>
<feature type="active site" description="Proton donor/acceptor" evidence="2">
    <location>
        <position position="179"/>
    </location>
</feature>
<accession>A0A7T0PD48</accession>
<dbReference type="Proteomes" id="UP000594681">
    <property type="component" value="Chromosome"/>
</dbReference>
<dbReference type="NCBIfam" id="NF033745">
    <property type="entry name" value="class_C_sortase"/>
    <property type="match status" value="1"/>
</dbReference>
<evidence type="ECO:0000313" key="5">
    <source>
        <dbReference type="EMBL" id="QPK80412.1"/>
    </source>
</evidence>
<evidence type="ECO:0000256" key="2">
    <source>
        <dbReference type="PIRSR" id="PIRSR605754-1"/>
    </source>
</evidence>
<feature type="region of interest" description="Disordered" evidence="3">
    <location>
        <begin position="1"/>
        <end position="30"/>
    </location>
</feature>
<dbReference type="Pfam" id="PF04203">
    <property type="entry name" value="Sortase"/>
    <property type="match status" value="1"/>
</dbReference>
<evidence type="ECO:0000256" key="4">
    <source>
        <dbReference type="SAM" id="Phobius"/>
    </source>
</evidence>
<evidence type="ECO:0000256" key="1">
    <source>
        <dbReference type="ARBA" id="ARBA00022801"/>
    </source>
</evidence>
<dbReference type="Gene3D" id="2.40.260.10">
    <property type="entry name" value="Sortase"/>
    <property type="match status" value="1"/>
</dbReference>
<dbReference type="EMBL" id="CP064954">
    <property type="protein sequence ID" value="QPK80412.1"/>
    <property type="molecule type" value="Genomic_DNA"/>
</dbReference>
<keyword evidence="1" id="KW-0378">Hydrolase</keyword>
<dbReference type="AlphaFoldDB" id="A0A7T0PD48"/>
<feature type="active site" description="Acyl-thioester intermediate" evidence="2">
    <location>
        <position position="241"/>
    </location>
</feature>
<keyword evidence="4" id="KW-0812">Transmembrane</keyword>
<feature type="transmembrane region" description="Helical" evidence="4">
    <location>
        <begin position="277"/>
        <end position="297"/>
    </location>
</feature>
<sequence length="305" mass="33717">MARKAASMTVETTNRPLGPPGPPAGQGQKRRKGSNVLIPVLLVLAGLCVLLYPVVATQWNNWQQTRVADAYAQFESTQAPEVIDQQLSDALEYNATRGQATLSDPWSGTQDRHNAEYQAYEQQLANYEAMGRIAIPKASINLPIYHGTSHEVLQRGVGHLFGTDLPVGGENRHAALTGHTGLQNATLFDNLSTVAVGDAVYLHVAGQKMKYQVFDIDVVLPEEVDSLARVEGKDLITLVTCTPYGINTHRLLVHAERVPMDPEEEGVFEDSGFHWQWWMWAFLAAALLVLLVLGLWLRSTLRKNK</sequence>
<gene>
    <name evidence="5" type="ORF">G7Y31_10345</name>
</gene>
<dbReference type="GO" id="GO:0016787">
    <property type="term" value="F:hydrolase activity"/>
    <property type="evidence" value="ECO:0007669"/>
    <property type="project" value="UniProtKB-KW"/>
</dbReference>
<name>A0A7T0PD48_9CORY</name>
<keyword evidence="4" id="KW-1133">Transmembrane helix</keyword>
<dbReference type="CDD" id="cd05827">
    <property type="entry name" value="Sortase_C"/>
    <property type="match status" value="1"/>
</dbReference>
<dbReference type="InterPro" id="IPR005754">
    <property type="entry name" value="Sortase"/>
</dbReference>
<keyword evidence="4" id="KW-0472">Membrane</keyword>
<dbReference type="KEGG" id="cliz:G7Y31_10345"/>
<dbReference type="InterPro" id="IPR042002">
    <property type="entry name" value="Sortase_C"/>
</dbReference>
<reference evidence="5 6" key="1">
    <citation type="submission" date="2020-11" db="EMBL/GenBank/DDBJ databases">
        <title>Corynebacterium sp. ZJ-599.</title>
        <authorList>
            <person name="Zhou J."/>
        </authorList>
    </citation>
    <scope>NUCLEOTIDE SEQUENCE [LARGE SCALE GENOMIC DNA]</scope>
    <source>
        <strain evidence="5 6">ZJ-599</strain>
    </source>
</reference>
<proteinExistence type="predicted"/>
<protein>
    <submittedName>
        <fullName evidence="5">Class C sortase</fullName>
    </submittedName>
</protein>
<dbReference type="NCBIfam" id="TIGR01076">
    <property type="entry name" value="sortase_fam"/>
    <property type="match status" value="1"/>
</dbReference>
<feature type="transmembrane region" description="Helical" evidence="4">
    <location>
        <begin position="36"/>
        <end position="55"/>
    </location>
</feature>
<dbReference type="SUPFAM" id="SSF63817">
    <property type="entry name" value="Sortase"/>
    <property type="match status" value="1"/>
</dbReference>
<evidence type="ECO:0000313" key="6">
    <source>
        <dbReference type="Proteomes" id="UP000594681"/>
    </source>
</evidence>
<evidence type="ECO:0000256" key="3">
    <source>
        <dbReference type="SAM" id="MobiDB-lite"/>
    </source>
</evidence>